<dbReference type="Pfam" id="PF11566">
    <property type="entry name" value="PI31_Prot_N"/>
    <property type="match status" value="1"/>
</dbReference>
<evidence type="ECO:0000259" key="12">
    <source>
        <dbReference type="Pfam" id="PF08577"/>
    </source>
</evidence>
<sequence length="409" mass="43739">MKMSELAFTSPKTWAELRAVGLVILFRELRNTGNENPLIAAAAAFVNPKLEEEGLETLKQVVGAAARDLGPAGSLALCDLPRKINSETACDADVMMLFIHAIILATDKHNVKVECTGSTDETPFDAKSSWPEIIPDNWKVEGNYSFRYQFSYRSPRGPVKELNVKVRAVKMDTLLLLTVLPQGKDDPIVSNIKIRDFIPSNNPDGIRDACTVDVEPNSVGLSQVLSRAAATQLYTIVDTQILSPLYDELGVVKQTNGSDSGGNNNRDGRRGRDPLRVPPRNPTRPGMPAAPWMPGVGPGRGPMPGFPGGFDDDLTPGGGTGTGGMLMGPGNAMFNGRRGRFGEGGVPPGVPPGARFDPYGPGVPPPGYPRPAPGTAPDPRRGGGRGDPNPDHLPPPGNDNEDPYNNMYF</sequence>
<dbReference type="GO" id="GO:0004866">
    <property type="term" value="F:endopeptidase inhibitor activity"/>
    <property type="evidence" value="ECO:0007669"/>
    <property type="project" value="InterPro"/>
</dbReference>
<dbReference type="PANTHER" id="PTHR13266:SF1">
    <property type="entry name" value="PROTEASOME INHIBITOR PI31 SUBUNIT"/>
    <property type="match status" value="1"/>
</dbReference>
<keyword evidence="4" id="KW-0488">Methylation</keyword>
<name>A0A6S8CI80_9STRA</name>
<evidence type="ECO:0000313" key="15">
    <source>
        <dbReference type="EMBL" id="CAE0437589.1"/>
    </source>
</evidence>
<dbReference type="EMBL" id="HBIN01010486">
    <property type="protein sequence ID" value="CAE0437589.1"/>
    <property type="molecule type" value="Transcribed_RNA"/>
</dbReference>
<dbReference type="Pfam" id="PF08577">
    <property type="entry name" value="PI31_Prot_C"/>
    <property type="match status" value="1"/>
</dbReference>
<organism evidence="14">
    <name type="scientific">Aplanochytrium stocchinoi</name>
    <dbReference type="NCBI Taxonomy" id="215587"/>
    <lineage>
        <taxon>Eukaryota</taxon>
        <taxon>Sar</taxon>
        <taxon>Stramenopiles</taxon>
        <taxon>Bigyra</taxon>
        <taxon>Labyrinthulomycetes</taxon>
        <taxon>Thraustochytrida</taxon>
        <taxon>Thraustochytriidae</taxon>
        <taxon>Aplanochytrium</taxon>
    </lineage>
</organism>
<evidence type="ECO:0000256" key="5">
    <source>
        <dbReference type="ARBA" id="ARBA00022490"/>
    </source>
</evidence>
<feature type="compositionally biased region" description="Low complexity" evidence="11">
    <location>
        <begin position="256"/>
        <end position="265"/>
    </location>
</feature>
<keyword evidence="6" id="KW-0597">Phosphoprotein</keyword>
<protein>
    <submittedName>
        <fullName evidence="14">Uncharacterized protein</fullName>
    </submittedName>
</protein>
<dbReference type="InterPro" id="IPR013886">
    <property type="entry name" value="PI31_Prot_C"/>
</dbReference>
<dbReference type="GO" id="GO:0043161">
    <property type="term" value="P:proteasome-mediated ubiquitin-dependent protein catabolic process"/>
    <property type="evidence" value="ECO:0007669"/>
    <property type="project" value="InterPro"/>
</dbReference>
<dbReference type="PANTHER" id="PTHR13266">
    <property type="entry name" value="PROTEASOME INHIBITOR"/>
    <property type="match status" value="1"/>
</dbReference>
<accession>A0A6S8CI80</accession>
<keyword evidence="8" id="KW-0647">Proteasome</keyword>
<feature type="compositionally biased region" description="Pro residues" evidence="11">
    <location>
        <begin position="361"/>
        <end position="376"/>
    </location>
</feature>
<dbReference type="AlphaFoldDB" id="A0A6S8CI80"/>
<evidence type="ECO:0000313" key="14">
    <source>
        <dbReference type="EMBL" id="CAE0437588.1"/>
    </source>
</evidence>
<keyword evidence="9" id="KW-0007">Acetylation</keyword>
<evidence type="ECO:0000256" key="3">
    <source>
        <dbReference type="ARBA" id="ARBA00006405"/>
    </source>
</evidence>
<comment type="function">
    <text evidence="10">Plays an important role in control of proteasome function. Inhibits the hydrolysis of protein and peptide substrates by the 20S proteasome. Also inhibits the activation of the proteasome by the proteasome regulatory proteins PA700 and PA28.</text>
</comment>
<comment type="similarity">
    <text evidence="3">Belongs to the proteasome inhibitor PI31 family.</text>
</comment>
<feature type="domain" description="PI31 proteasome regulator C-terminal" evidence="12">
    <location>
        <begin position="302"/>
        <end position="361"/>
    </location>
</feature>
<feature type="domain" description="PI31 proteasome regulator N-terminal" evidence="13">
    <location>
        <begin position="88"/>
        <end position="248"/>
    </location>
</feature>
<dbReference type="GO" id="GO:0000502">
    <property type="term" value="C:proteasome complex"/>
    <property type="evidence" value="ECO:0007669"/>
    <property type="project" value="UniProtKB-KW"/>
</dbReference>
<dbReference type="InterPro" id="IPR021625">
    <property type="entry name" value="PI31_Prot_N"/>
</dbReference>
<evidence type="ECO:0000256" key="11">
    <source>
        <dbReference type="SAM" id="MobiDB-lite"/>
    </source>
</evidence>
<evidence type="ECO:0000256" key="9">
    <source>
        <dbReference type="ARBA" id="ARBA00022990"/>
    </source>
</evidence>
<comment type="subcellular location">
    <subcellularLocation>
        <location evidence="2">Cytoplasm</location>
    </subcellularLocation>
    <subcellularLocation>
        <location evidence="1">Endoplasmic reticulum</location>
    </subcellularLocation>
</comment>
<keyword evidence="7" id="KW-0256">Endoplasmic reticulum</keyword>
<evidence type="ECO:0000256" key="10">
    <source>
        <dbReference type="ARBA" id="ARBA00024805"/>
    </source>
</evidence>
<evidence type="ECO:0000256" key="7">
    <source>
        <dbReference type="ARBA" id="ARBA00022824"/>
    </source>
</evidence>
<dbReference type="GO" id="GO:0005783">
    <property type="term" value="C:endoplasmic reticulum"/>
    <property type="evidence" value="ECO:0007669"/>
    <property type="project" value="UniProtKB-SubCell"/>
</dbReference>
<evidence type="ECO:0000256" key="6">
    <source>
        <dbReference type="ARBA" id="ARBA00022553"/>
    </source>
</evidence>
<reference evidence="14" key="1">
    <citation type="submission" date="2021-01" db="EMBL/GenBank/DDBJ databases">
        <authorList>
            <person name="Corre E."/>
            <person name="Pelletier E."/>
            <person name="Niang G."/>
            <person name="Scheremetjew M."/>
            <person name="Finn R."/>
            <person name="Kale V."/>
            <person name="Holt S."/>
            <person name="Cochrane G."/>
            <person name="Meng A."/>
            <person name="Brown T."/>
            <person name="Cohen L."/>
        </authorList>
    </citation>
    <scope>NUCLEOTIDE SEQUENCE</scope>
    <source>
        <strain evidence="14">GSBS06</strain>
    </source>
</reference>
<dbReference type="InterPro" id="IPR045128">
    <property type="entry name" value="PI31-like"/>
</dbReference>
<dbReference type="Gene3D" id="3.40.1000.30">
    <property type="match status" value="1"/>
</dbReference>
<proteinExistence type="inferred from homology"/>
<feature type="compositionally biased region" description="Basic and acidic residues" evidence="11">
    <location>
        <begin position="266"/>
        <end position="275"/>
    </location>
</feature>
<evidence type="ECO:0000256" key="1">
    <source>
        <dbReference type="ARBA" id="ARBA00004240"/>
    </source>
</evidence>
<feature type="region of interest" description="Disordered" evidence="11">
    <location>
        <begin position="253"/>
        <end position="300"/>
    </location>
</feature>
<feature type="region of interest" description="Disordered" evidence="11">
    <location>
        <begin position="337"/>
        <end position="409"/>
    </location>
</feature>
<evidence type="ECO:0000256" key="8">
    <source>
        <dbReference type="ARBA" id="ARBA00022942"/>
    </source>
</evidence>
<evidence type="ECO:0000256" key="2">
    <source>
        <dbReference type="ARBA" id="ARBA00004496"/>
    </source>
</evidence>
<evidence type="ECO:0000259" key="13">
    <source>
        <dbReference type="Pfam" id="PF11566"/>
    </source>
</evidence>
<evidence type="ECO:0000256" key="4">
    <source>
        <dbReference type="ARBA" id="ARBA00022481"/>
    </source>
</evidence>
<dbReference type="GO" id="GO:0070628">
    <property type="term" value="F:proteasome binding"/>
    <property type="evidence" value="ECO:0007669"/>
    <property type="project" value="InterPro"/>
</dbReference>
<gene>
    <name evidence="14" type="ORF">ASTO00021_LOCUS7845</name>
    <name evidence="15" type="ORF">ASTO00021_LOCUS7846</name>
</gene>
<keyword evidence="5" id="KW-0963">Cytoplasm</keyword>
<dbReference type="EMBL" id="HBIN01010485">
    <property type="protein sequence ID" value="CAE0437588.1"/>
    <property type="molecule type" value="Transcribed_RNA"/>
</dbReference>